<accession>L7KL85</accession>
<dbReference type="eggNOG" id="ENOG50327AQ">
    <property type="taxonomic scope" value="Bacteria"/>
</dbReference>
<gene>
    <name evidence="1" type="ORF">GOACH_06_02140</name>
</gene>
<dbReference type="EMBL" id="BANR01000006">
    <property type="protein sequence ID" value="GAC48717.1"/>
    <property type="molecule type" value="Genomic_DNA"/>
</dbReference>
<organism evidence="1 2">
    <name type="scientific">Gordonia aichiensis NBRC 108223</name>
    <dbReference type="NCBI Taxonomy" id="1220583"/>
    <lineage>
        <taxon>Bacteria</taxon>
        <taxon>Bacillati</taxon>
        <taxon>Actinomycetota</taxon>
        <taxon>Actinomycetes</taxon>
        <taxon>Mycobacteriales</taxon>
        <taxon>Gordoniaceae</taxon>
        <taxon>Gordonia</taxon>
    </lineage>
</organism>
<proteinExistence type="predicted"/>
<keyword evidence="2" id="KW-1185">Reference proteome</keyword>
<reference evidence="1 2" key="1">
    <citation type="submission" date="2012-12" db="EMBL/GenBank/DDBJ databases">
        <title>Whole genome shotgun sequence of Gordonia aichiensis NBRC 108223.</title>
        <authorList>
            <person name="Isaki-Nakamura S."/>
            <person name="Hosoyama A."/>
            <person name="Tsuchikane K."/>
            <person name="Ando Y."/>
            <person name="Baba S."/>
            <person name="Ohji S."/>
            <person name="Hamada M."/>
            <person name="Tamura T."/>
            <person name="Yamazoe A."/>
            <person name="Yamazaki S."/>
            <person name="Fujita N."/>
        </authorList>
    </citation>
    <scope>NUCLEOTIDE SEQUENCE [LARGE SCALE GENOMIC DNA]</scope>
    <source>
        <strain evidence="1 2">NBRC 108223</strain>
    </source>
</reference>
<protein>
    <submittedName>
        <fullName evidence="1">Uncharacterized protein</fullName>
    </submittedName>
</protein>
<sequence>MARMSLTVVAVRRSEPSDLSQFGITVKQRNESPTYTAEDGVVWKSACLIYVWDDGRMTVVVLTALTERELGVVYGLAEDVFSAGVAKCKYEKWTRLRKTNRRRIGGYRVHYYVRADDADPHKKWMSAAMGDEPEKLLSTLKESVDTEVSEQDRGTVQH</sequence>
<evidence type="ECO:0000313" key="1">
    <source>
        <dbReference type="EMBL" id="GAC48717.1"/>
    </source>
</evidence>
<evidence type="ECO:0000313" key="2">
    <source>
        <dbReference type="Proteomes" id="UP000010988"/>
    </source>
</evidence>
<dbReference type="AlphaFoldDB" id="L7KL85"/>
<comment type="caution">
    <text evidence="1">The sequence shown here is derived from an EMBL/GenBank/DDBJ whole genome shotgun (WGS) entry which is preliminary data.</text>
</comment>
<dbReference type="Proteomes" id="UP000010988">
    <property type="component" value="Unassembled WGS sequence"/>
</dbReference>
<name>L7KL85_9ACTN</name>
<dbReference type="STRING" id="1220583.GOACH_06_02140"/>